<dbReference type="PANTHER" id="PTHR37984:SF5">
    <property type="entry name" value="PROTEIN NYNRIN-LIKE"/>
    <property type="match status" value="1"/>
</dbReference>
<keyword evidence="3" id="KW-0808">Transferase</keyword>
<feature type="domain" description="Integrase catalytic" evidence="2">
    <location>
        <begin position="688"/>
        <end position="828"/>
    </location>
</feature>
<dbReference type="AlphaFoldDB" id="A0A699H715"/>
<keyword evidence="3" id="KW-0548">Nucleotidyltransferase</keyword>
<dbReference type="EMBL" id="BKCJ010113115">
    <property type="protein sequence ID" value="GEX51928.1"/>
    <property type="molecule type" value="Genomic_DNA"/>
</dbReference>
<name>A0A699H715_TANCI</name>
<dbReference type="GO" id="GO:0003676">
    <property type="term" value="F:nucleic acid binding"/>
    <property type="evidence" value="ECO:0007669"/>
    <property type="project" value="InterPro"/>
</dbReference>
<evidence type="ECO:0000259" key="2">
    <source>
        <dbReference type="PROSITE" id="PS50994"/>
    </source>
</evidence>
<dbReference type="Pfam" id="PF00665">
    <property type="entry name" value="rve"/>
    <property type="match status" value="1"/>
</dbReference>
<dbReference type="InterPro" id="IPR012337">
    <property type="entry name" value="RNaseH-like_sf"/>
</dbReference>
<dbReference type="SUPFAM" id="SSF56672">
    <property type="entry name" value="DNA/RNA polymerases"/>
    <property type="match status" value="1"/>
</dbReference>
<evidence type="ECO:0000313" key="3">
    <source>
        <dbReference type="EMBL" id="GEX51928.1"/>
    </source>
</evidence>
<dbReference type="PANTHER" id="PTHR37984">
    <property type="entry name" value="PROTEIN CBG26694"/>
    <property type="match status" value="1"/>
</dbReference>
<gene>
    <name evidence="3" type="ORF">Tci_323903</name>
</gene>
<dbReference type="InterPro" id="IPR050951">
    <property type="entry name" value="Retrovirus_Pol_polyprotein"/>
</dbReference>
<feature type="compositionally biased region" description="Polar residues" evidence="1">
    <location>
        <begin position="187"/>
        <end position="204"/>
    </location>
</feature>
<dbReference type="SUPFAM" id="SSF53098">
    <property type="entry name" value="Ribonuclease H-like"/>
    <property type="match status" value="1"/>
</dbReference>
<dbReference type="Gene3D" id="3.30.420.10">
    <property type="entry name" value="Ribonuclease H-like superfamily/Ribonuclease H"/>
    <property type="match status" value="1"/>
</dbReference>
<reference evidence="3" key="1">
    <citation type="journal article" date="2019" name="Sci. Rep.">
        <title>Draft genome of Tanacetum cinerariifolium, the natural source of mosquito coil.</title>
        <authorList>
            <person name="Yamashiro T."/>
            <person name="Shiraishi A."/>
            <person name="Satake H."/>
            <person name="Nakayama K."/>
        </authorList>
    </citation>
    <scope>NUCLEOTIDE SEQUENCE</scope>
</reference>
<dbReference type="Gene3D" id="1.10.340.70">
    <property type="match status" value="1"/>
</dbReference>
<evidence type="ECO:0000256" key="1">
    <source>
        <dbReference type="SAM" id="MobiDB-lite"/>
    </source>
</evidence>
<dbReference type="InterPro" id="IPR001584">
    <property type="entry name" value="Integrase_cat-core"/>
</dbReference>
<comment type="caution">
    <text evidence="3">The sequence shown here is derived from an EMBL/GenBank/DDBJ whole genome shotgun (WGS) entry which is preliminary data.</text>
</comment>
<dbReference type="InterPro" id="IPR043128">
    <property type="entry name" value="Rev_trsase/Diguanyl_cyclase"/>
</dbReference>
<sequence length="828" mass="94269">MLPVTQIDTFYNGLSLRHRDTINAAAGGTFMKRRPKECYDLIENKTTHHNDWDTSAQRSESSNFITSSFDTEIAALKAEMVEINKNIRRVLQVNQQVKAVTPNCETCGGPHSFNDCPATVGQTQNANDAILKNMQTNMTSLTNSNLELKNMFGQFMKMNTASSSGSRTLPGHMITNPKEDLKGITTQSGTAYQGPTITTTSSSLRPVVERETEVTKDMVHPTNNRSTKDIQPLVVQTESLILNSEAFVAPIIKPIVAPVSASKPNQRPSIPYPSKLHDQKLREKANDQREKFFQIFKDLNFNISFADALILMPKFGPTIKTLLTNKDKMSELVRTSLNEHCLVVLLKKLPEKLGDPGKRSFLKTGRALIDVFKGESNLHVGKEAITFNLDQTSRYSANYNDMMANRIDVIDTAWYFQIPIDSKDKKTTFTCPYGTFAYRRMPFGLCNAPGMFQRCMMDIFHDMIEKTMEIFMDDLSIFGNSFQTYLSHLEKMLKRCEDTNLCLNQEKSHFMVKEGIVFGHKISKDGIEVDKSKVKVISKLPHPTTIKGAENLVADHLSRLENPHQNVLDPKEINESFPLETLNMVSSHSNSSTLWFADFANYHAGNFVVKGMSSQQKNKFFKDVKHYFWDDPFLFKIYVDQVIRRCVHGQKAIDILKACHYRPTEGHHGPNYTTKKVFNSGFYWPTIYRDAPDLVKTCDVIDFIGPFLSSRGNEYILVAVDYLLKWVEAKALPRNDARVVCKFLKNLFARFGTPRAIISDHGTYFCNDWFAKFMLKFGVTHRLATPYHPQTTRQVEVSNRGLKQILERIVGENRTSWSDKLEDALWAF</sequence>
<dbReference type="InterPro" id="IPR036397">
    <property type="entry name" value="RNaseH_sf"/>
</dbReference>
<dbReference type="CDD" id="cd01647">
    <property type="entry name" value="RT_LTR"/>
    <property type="match status" value="1"/>
</dbReference>
<dbReference type="InterPro" id="IPR043502">
    <property type="entry name" value="DNA/RNA_pol_sf"/>
</dbReference>
<dbReference type="GO" id="GO:0003964">
    <property type="term" value="F:RNA-directed DNA polymerase activity"/>
    <property type="evidence" value="ECO:0007669"/>
    <property type="project" value="UniProtKB-KW"/>
</dbReference>
<feature type="region of interest" description="Disordered" evidence="1">
    <location>
        <begin position="187"/>
        <end position="208"/>
    </location>
</feature>
<dbReference type="InterPro" id="IPR041588">
    <property type="entry name" value="Integrase_H2C2"/>
</dbReference>
<keyword evidence="3" id="KW-0695">RNA-directed DNA polymerase</keyword>
<dbReference type="InterPro" id="IPR000477">
    <property type="entry name" value="RT_dom"/>
</dbReference>
<dbReference type="Pfam" id="PF17921">
    <property type="entry name" value="Integrase_H2C2"/>
    <property type="match status" value="1"/>
</dbReference>
<dbReference type="Gene3D" id="3.30.70.270">
    <property type="match status" value="1"/>
</dbReference>
<accession>A0A699H715</accession>
<dbReference type="Pfam" id="PF00078">
    <property type="entry name" value="RVT_1"/>
    <property type="match status" value="1"/>
</dbReference>
<protein>
    <submittedName>
        <fullName evidence="3">Reverse transcriptase domain-containing protein</fullName>
    </submittedName>
</protein>
<dbReference type="PROSITE" id="PS50994">
    <property type="entry name" value="INTEGRASE"/>
    <property type="match status" value="1"/>
</dbReference>
<organism evidence="3">
    <name type="scientific">Tanacetum cinerariifolium</name>
    <name type="common">Dalmatian daisy</name>
    <name type="synonym">Chrysanthemum cinerariifolium</name>
    <dbReference type="NCBI Taxonomy" id="118510"/>
    <lineage>
        <taxon>Eukaryota</taxon>
        <taxon>Viridiplantae</taxon>
        <taxon>Streptophyta</taxon>
        <taxon>Embryophyta</taxon>
        <taxon>Tracheophyta</taxon>
        <taxon>Spermatophyta</taxon>
        <taxon>Magnoliopsida</taxon>
        <taxon>eudicotyledons</taxon>
        <taxon>Gunneridae</taxon>
        <taxon>Pentapetalae</taxon>
        <taxon>asterids</taxon>
        <taxon>campanulids</taxon>
        <taxon>Asterales</taxon>
        <taxon>Asteraceae</taxon>
        <taxon>Asteroideae</taxon>
        <taxon>Anthemideae</taxon>
        <taxon>Anthemidinae</taxon>
        <taxon>Tanacetum</taxon>
    </lineage>
</organism>
<dbReference type="Gene3D" id="3.10.10.10">
    <property type="entry name" value="HIV Type 1 Reverse Transcriptase, subunit A, domain 1"/>
    <property type="match status" value="1"/>
</dbReference>
<proteinExistence type="predicted"/>
<dbReference type="GO" id="GO:0015074">
    <property type="term" value="P:DNA integration"/>
    <property type="evidence" value="ECO:0007669"/>
    <property type="project" value="InterPro"/>
</dbReference>